<comment type="function">
    <text evidence="4">Accelerates the degradation of transcripts by removing pyrophosphate from the 5'-end of triphosphorylated RNA, leading to a more labile monophosphorylated state that can stimulate subsequent ribonuclease cleavage.</text>
</comment>
<evidence type="ECO:0000259" key="5">
    <source>
        <dbReference type="PROSITE" id="PS51462"/>
    </source>
</evidence>
<dbReference type="PANTHER" id="PTHR43046:SF14">
    <property type="entry name" value="MUTT_NUDIX FAMILY PROTEIN"/>
    <property type="match status" value="1"/>
</dbReference>
<dbReference type="RefSeq" id="WP_189581874.1">
    <property type="nucleotide sequence ID" value="NZ_BMYV01000001.1"/>
</dbReference>
<gene>
    <name evidence="4 6" type="primary">rppH</name>
    <name evidence="4" type="synonym">nudH</name>
    <name evidence="6" type="ORF">GCM10011309_09010</name>
</gene>
<dbReference type="InterPro" id="IPR000086">
    <property type="entry name" value="NUDIX_hydrolase_dom"/>
</dbReference>
<protein>
    <recommendedName>
        <fullName evidence="4">RNA pyrophosphohydrolase</fullName>
        <ecNumber evidence="4">3.6.1.-</ecNumber>
    </recommendedName>
    <alternativeName>
        <fullName evidence="4">(Di)nucleoside polyphosphate hydrolase</fullName>
    </alternativeName>
</protein>
<evidence type="ECO:0000256" key="2">
    <source>
        <dbReference type="ARBA" id="ARBA00001946"/>
    </source>
</evidence>
<evidence type="ECO:0000313" key="7">
    <source>
        <dbReference type="Proteomes" id="UP000600865"/>
    </source>
</evidence>
<dbReference type="Gene3D" id="3.90.79.10">
    <property type="entry name" value="Nucleoside Triphosphate Pyrophosphohydrolase"/>
    <property type="match status" value="1"/>
</dbReference>
<comment type="caution">
    <text evidence="6">The sequence shown here is derived from an EMBL/GenBank/DDBJ whole genome shotgun (WGS) entry which is preliminary data.</text>
</comment>
<accession>A0A918KF49</accession>
<dbReference type="SUPFAM" id="SSF55811">
    <property type="entry name" value="Nudix"/>
    <property type="match status" value="1"/>
</dbReference>
<dbReference type="InterPro" id="IPR015797">
    <property type="entry name" value="NUDIX_hydrolase-like_dom_sf"/>
</dbReference>
<comment type="cofactor">
    <cofactor evidence="2">
        <name>Mg(2+)</name>
        <dbReference type="ChEBI" id="CHEBI:18420"/>
    </cofactor>
</comment>
<dbReference type="AlphaFoldDB" id="A0A918KF49"/>
<reference evidence="6 7" key="1">
    <citation type="journal article" date="2014" name="Int. J. Syst. Evol. Microbiol.">
        <title>Complete genome sequence of Corynebacterium casei LMG S-19264T (=DSM 44701T), isolated from a smear-ripened cheese.</title>
        <authorList>
            <consortium name="US DOE Joint Genome Institute (JGI-PGF)"/>
            <person name="Walter F."/>
            <person name="Albersmeier A."/>
            <person name="Kalinowski J."/>
            <person name="Ruckert C."/>
        </authorList>
    </citation>
    <scope>NUCLEOTIDE SEQUENCE [LARGE SCALE GENOMIC DNA]</scope>
    <source>
        <strain evidence="6 7">KCTC 23968</strain>
    </source>
</reference>
<dbReference type="PANTHER" id="PTHR43046">
    <property type="entry name" value="GDP-MANNOSE MANNOSYL HYDROLASE"/>
    <property type="match status" value="1"/>
</dbReference>
<evidence type="ECO:0000313" key="6">
    <source>
        <dbReference type="EMBL" id="GGX61272.1"/>
    </source>
</evidence>
<dbReference type="Proteomes" id="UP000600865">
    <property type="component" value="Unassembled WGS sequence"/>
</dbReference>
<dbReference type="PROSITE" id="PS51462">
    <property type="entry name" value="NUDIX"/>
    <property type="match status" value="1"/>
</dbReference>
<dbReference type="CDD" id="cd03671">
    <property type="entry name" value="NUDIX_Ap4A_hydrolase_plant_like"/>
    <property type="match status" value="1"/>
</dbReference>
<keyword evidence="3 4" id="KW-0378">Hydrolase</keyword>
<keyword evidence="7" id="KW-1185">Reference proteome</keyword>
<dbReference type="HAMAP" id="MF_00298">
    <property type="entry name" value="Nudix_RppH"/>
    <property type="match status" value="1"/>
</dbReference>
<comment type="similarity">
    <text evidence="4">Belongs to the Nudix hydrolase family. RppH subfamily.</text>
</comment>
<evidence type="ECO:0000256" key="3">
    <source>
        <dbReference type="ARBA" id="ARBA00022801"/>
    </source>
</evidence>
<dbReference type="InterPro" id="IPR020476">
    <property type="entry name" value="Nudix_hydrolase"/>
</dbReference>
<dbReference type="InterPro" id="IPR020084">
    <property type="entry name" value="NUDIX_hydrolase_CS"/>
</dbReference>
<feature type="short sequence motif" description="Nudix box" evidence="4">
    <location>
        <begin position="42"/>
        <end position="63"/>
    </location>
</feature>
<dbReference type="PROSITE" id="PS00893">
    <property type="entry name" value="NUDIX_BOX"/>
    <property type="match status" value="1"/>
</dbReference>
<organism evidence="6 7">
    <name type="scientific">Litorimonas cladophorae</name>
    <dbReference type="NCBI Taxonomy" id="1220491"/>
    <lineage>
        <taxon>Bacteria</taxon>
        <taxon>Pseudomonadati</taxon>
        <taxon>Pseudomonadota</taxon>
        <taxon>Alphaproteobacteria</taxon>
        <taxon>Maricaulales</taxon>
        <taxon>Robiginitomaculaceae</taxon>
    </lineage>
</organism>
<feature type="domain" description="Nudix hydrolase" evidence="5">
    <location>
        <begin position="7"/>
        <end position="154"/>
    </location>
</feature>
<dbReference type="EMBL" id="BMYV01000001">
    <property type="protein sequence ID" value="GGX61272.1"/>
    <property type="molecule type" value="Genomic_DNA"/>
</dbReference>
<dbReference type="EC" id="3.6.1.-" evidence="4"/>
<sequence>MKRNKKDYRRNVGVAVFNAKGQVWLGKRFGEDGPYCWQCPQGGIDRGEKPKAAARRELFEETGLRANKMEYLGRIKGWLYYDFPPELLAKKRRRFSSLGQRQKWYAFRYHGDGSDVDLKAHGPQEFSDWRWADLETITETIIPFKRPVYERLIIEFADFAKPAE</sequence>
<dbReference type="InterPro" id="IPR022927">
    <property type="entry name" value="RppH"/>
</dbReference>
<comment type="cofactor">
    <cofactor evidence="1">
        <name>Mn(2+)</name>
        <dbReference type="ChEBI" id="CHEBI:29035"/>
    </cofactor>
</comment>
<evidence type="ECO:0000256" key="4">
    <source>
        <dbReference type="HAMAP-Rule" id="MF_00298"/>
    </source>
</evidence>
<dbReference type="PRINTS" id="PR00502">
    <property type="entry name" value="NUDIXFAMILY"/>
</dbReference>
<dbReference type="Pfam" id="PF00293">
    <property type="entry name" value="NUDIX"/>
    <property type="match status" value="1"/>
</dbReference>
<dbReference type="GO" id="GO:0016462">
    <property type="term" value="F:pyrophosphatase activity"/>
    <property type="evidence" value="ECO:0007669"/>
    <property type="project" value="UniProtKB-ARBA"/>
</dbReference>
<name>A0A918KF49_9PROT</name>
<proteinExistence type="inferred from homology"/>
<comment type="cofactor">
    <cofactor evidence="4">
        <name>a divalent metal cation</name>
        <dbReference type="ChEBI" id="CHEBI:60240"/>
    </cofactor>
</comment>
<dbReference type="NCBIfam" id="NF001938">
    <property type="entry name" value="PRK00714.1-5"/>
    <property type="match status" value="1"/>
</dbReference>
<evidence type="ECO:0000256" key="1">
    <source>
        <dbReference type="ARBA" id="ARBA00001936"/>
    </source>
</evidence>